<gene>
    <name evidence="2" type="primary">RvY_19232-1</name>
    <name evidence="2" type="synonym">RvY_19232.1</name>
    <name evidence="2" type="ORF">RvY_19232</name>
</gene>
<feature type="signal peptide" evidence="1">
    <location>
        <begin position="1"/>
        <end position="30"/>
    </location>
</feature>
<keyword evidence="3" id="KW-1185">Reference proteome</keyword>
<reference evidence="2 3" key="1">
    <citation type="journal article" date="2016" name="Nat. Commun.">
        <title>Extremotolerant tardigrade genome and improved radiotolerance of human cultured cells by tardigrade-unique protein.</title>
        <authorList>
            <person name="Hashimoto T."/>
            <person name="Horikawa D.D."/>
            <person name="Saito Y."/>
            <person name="Kuwahara H."/>
            <person name="Kozuka-Hata H."/>
            <person name="Shin-I T."/>
            <person name="Minakuchi Y."/>
            <person name="Ohishi K."/>
            <person name="Motoyama A."/>
            <person name="Aizu T."/>
            <person name="Enomoto A."/>
            <person name="Kondo K."/>
            <person name="Tanaka S."/>
            <person name="Hara Y."/>
            <person name="Koshikawa S."/>
            <person name="Sagara H."/>
            <person name="Miura T."/>
            <person name="Yokobori S."/>
            <person name="Miyagawa K."/>
            <person name="Suzuki Y."/>
            <person name="Kubo T."/>
            <person name="Oyama M."/>
            <person name="Kohara Y."/>
            <person name="Fujiyama A."/>
            <person name="Arakawa K."/>
            <person name="Katayama T."/>
            <person name="Toyoda A."/>
            <person name="Kunieda T."/>
        </authorList>
    </citation>
    <scope>NUCLEOTIDE SEQUENCE [LARGE SCALE GENOMIC DNA]</scope>
    <source>
        <strain evidence="2 3">YOKOZUNA-1</strain>
    </source>
</reference>
<proteinExistence type="predicted"/>
<dbReference type="AlphaFoldDB" id="A0A1D1WBR3"/>
<evidence type="ECO:0000313" key="3">
    <source>
        <dbReference type="Proteomes" id="UP000186922"/>
    </source>
</evidence>
<keyword evidence="1" id="KW-0732">Signal</keyword>
<dbReference type="EMBL" id="BDGG01000026">
    <property type="protein sequence ID" value="GAV09744.1"/>
    <property type="molecule type" value="Genomic_DNA"/>
</dbReference>
<dbReference type="Proteomes" id="UP000186922">
    <property type="component" value="Unassembled WGS sequence"/>
</dbReference>
<protein>
    <submittedName>
        <fullName evidence="2">Uncharacterized protein</fullName>
    </submittedName>
</protein>
<organism evidence="2 3">
    <name type="scientific">Ramazzottius varieornatus</name>
    <name type="common">Water bear</name>
    <name type="synonym">Tardigrade</name>
    <dbReference type="NCBI Taxonomy" id="947166"/>
    <lineage>
        <taxon>Eukaryota</taxon>
        <taxon>Metazoa</taxon>
        <taxon>Ecdysozoa</taxon>
        <taxon>Tardigrada</taxon>
        <taxon>Eutardigrada</taxon>
        <taxon>Parachela</taxon>
        <taxon>Hypsibioidea</taxon>
        <taxon>Ramazzottiidae</taxon>
        <taxon>Ramazzottius</taxon>
    </lineage>
</organism>
<feature type="chain" id="PRO_5008899360" evidence="1">
    <location>
        <begin position="31"/>
        <end position="127"/>
    </location>
</feature>
<evidence type="ECO:0000313" key="2">
    <source>
        <dbReference type="EMBL" id="GAV09744.1"/>
    </source>
</evidence>
<name>A0A1D1WBR3_RAMVA</name>
<evidence type="ECO:0000256" key="1">
    <source>
        <dbReference type="SAM" id="SignalP"/>
    </source>
</evidence>
<accession>A0A1D1WBR3</accession>
<sequence length="127" mass="14795">MRYLSFGSRSDFLGFLLSFLLFQLFHKARASSQSAGLQRKLSVLFPPLLFRCFSEQVSLESICQYCARCDSFLLQKDQLFHVSEICLSSDTALGFQKFEEGTEILFYFIVDSTTDDFWIMVRFQSFE</sequence>
<comment type="caution">
    <text evidence="2">The sequence shown here is derived from an EMBL/GenBank/DDBJ whole genome shotgun (WGS) entry which is preliminary data.</text>
</comment>